<keyword evidence="3" id="KW-1185">Reference proteome</keyword>
<name>A0A8C4ND67_EPTBU</name>
<reference evidence="2" key="2">
    <citation type="submission" date="2025-09" db="UniProtKB">
        <authorList>
            <consortium name="Ensembl"/>
        </authorList>
    </citation>
    <scope>IDENTIFICATION</scope>
</reference>
<dbReference type="PANTHER" id="PTHR47059:SF1">
    <property type="entry name" value="TETRATRICOPEPTIDE REPEAT PROTEIN 32"/>
    <property type="match status" value="1"/>
</dbReference>
<organism evidence="2 3">
    <name type="scientific">Eptatretus burgeri</name>
    <name type="common">Inshore hagfish</name>
    <dbReference type="NCBI Taxonomy" id="7764"/>
    <lineage>
        <taxon>Eukaryota</taxon>
        <taxon>Metazoa</taxon>
        <taxon>Chordata</taxon>
        <taxon>Craniata</taxon>
        <taxon>Vertebrata</taxon>
        <taxon>Cyclostomata</taxon>
        <taxon>Myxini</taxon>
        <taxon>Myxiniformes</taxon>
        <taxon>Myxinidae</taxon>
        <taxon>Eptatretinae</taxon>
        <taxon>Eptatretus</taxon>
    </lineage>
</organism>
<dbReference type="Gene3D" id="1.25.40.10">
    <property type="entry name" value="Tetratricopeptide repeat domain"/>
    <property type="match status" value="1"/>
</dbReference>
<dbReference type="Ensembl" id="ENSEBUT00000005393.1">
    <property type="protein sequence ID" value="ENSEBUP00000004955.1"/>
    <property type="gene ID" value="ENSEBUG00000003404.1"/>
</dbReference>
<sequence>MEASPQCQGHAACPSELPSRTCRVHLSHQAECSFHLKRFHESEVLYNRMSKDHELSVALNNRGQIKYLRVDFHGAMEDYSEAVKADGDFPVPYYNRGVVLYRLGLYDEAIEDFRHVLKLDALFEDAKAGLKRALLDRDQWRSGSI</sequence>
<dbReference type="AlphaFoldDB" id="A0A8C4ND67"/>
<proteinExistence type="predicted"/>
<dbReference type="SUPFAM" id="SSF48452">
    <property type="entry name" value="TPR-like"/>
    <property type="match status" value="1"/>
</dbReference>
<dbReference type="GeneTree" id="ENSGT00390000011905"/>
<dbReference type="Proteomes" id="UP000694388">
    <property type="component" value="Unplaced"/>
</dbReference>
<accession>A0A8C4ND67</accession>
<dbReference type="PANTHER" id="PTHR47059">
    <property type="entry name" value="TETRATRICOPEPTIDE REPEAT PROTEIN 32"/>
    <property type="match status" value="1"/>
</dbReference>
<evidence type="ECO:0000256" key="1">
    <source>
        <dbReference type="PROSITE-ProRule" id="PRU00339"/>
    </source>
</evidence>
<feature type="repeat" description="TPR" evidence="1">
    <location>
        <begin position="90"/>
        <end position="123"/>
    </location>
</feature>
<dbReference type="SMART" id="SM00028">
    <property type="entry name" value="TPR"/>
    <property type="match status" value="2"/>
</dbReference>
<reference evidence="2" key="1">
    <citation type="submission" date="2025-08" db="UniProtKB">
        <authorList>
            <consortium name="Ensembl"/>
        </authorList>
    </citation>
    <scope>IDENTIFICATION</scope>
</reference>
<dbReference type="Pfam" id="PF00515">
    <property type="entry name" value="TPR_1"/>
    <property type="match status" value="1"/>
</dbReference>
<dbReference type="InterPro" id="IPR019734">
    <property type="entry name" value="TPR_rpt"/>
</dbReference>
<evidence type="ECO:0000313" key="3">
    <source>
        <dbReference type="Proteomes" id="UP000694388"/>
    </source>
</evidence>
<keyword evidence="1" id="KW-0802">TPR repeat</keyword>
<dbReference type="InterPro" id="IPR011990">
    <property type="entry name" value="TPR-like_helical_dom_sf"/>
</dbReference>
<evidence type="ECO:0000313" key="2">
    <source>
        <dbReference type="Ensembl" id="ENSEBUP00000004955.1"/>
    </source>
</evidence>
<protein>
    <submittedName>
        <fullName evidence="2">Tetratricopeptide repeat domain 32</fullName>
    </submittedName>
</protein>
<dbReference type="PROSITE" id="PS50005">
    <property type="entry name" value="TPR"/>
    <property type="match status" value="1"/>
</dbReference>